<reference evidence="8" key="1">
    <citation type="submission" date="2021-01" db="EMBL/GenBank/DDBJ databases">
        <authorList>
            <person name="Kaushik A."/>
        </authorList>
    </citation>
    <scope>NUCLEOTIDE SEQUENCE</scope>
    <source>
        <strain evidence="8">AG1-1C</strain>
    </source>
</reference>
<dbReference type="GO" id="GO:0004930">
    <property type="term" value="F:G protein-coupled receptor activity"/>
    <property type="evidence" value="ECO:0007669"/>
    <property type="project" value="TreeGrafter"/>
</dbReference>
<dbReference type="PANTHER" id="PTHR23112">
    <property type="entry name" value="G PROTEIN-COUPLED RECEPTOR 157-RELATED"/>
    <property type="match status" value="1"/>
</dbReference>
<dbReference type="EMBL" id="CAJMWS010000355">
    <property type="protein sequence ID" value="CAE6437270.1"/>
    <property type="molecule type" value="Genomic_DNA"/>
</dbReference>
<feature type="region of interest" description="Disordered" evidence="5">
    <location>
        <begin position="414"/>
        <end position="468"/>
    </location>
</feature>
<organism evidence="8 9">
    <name type="scientific">Rhizoctonia solani</name>
    <dbReference type="NCBI Taxonomy" id="456999"/>
    <lineage>
        <taxon>Eukaryota</taxon>
        <taxon>Fungi</taxon>
        <taxon>Dikarya</taxon>
        <taxon>Basidiomycota</taxon>
        <taxon>Agaricomycotina</taxon>
        <taxon>Agaricomycetes</taxon>
        <taxon>Cantharellales</taxon>
        <taxon>Ceratobasidiaceae</taxon>
        <taxon>Rhizoctonia</taxon>
    </lineage>
</organism>
<feature type="transmembrane region" description="Helical" evidence="6">
    <location>
        <begin position="326"/>
        <end position="351"/>
    </location>
</feature>
<feature type="transmembrane region" description="Helical" evidence="6">
    <location>
        <begin position="234"/>
        <end position="256"/>
    </location>
</feature>
<keyword evidence="4 6" id="KW-0472">Membrane</keyword>
<evidence type="ECO:0000256" key="6">
    <source>
        <dbReference type="SAM" id="Phobius"/>
    </source>
</evidence>
<evidence type="ECO:0000256" key="3">
    <source>
        <dbReference type="ARBA" id="ARBA00022989"/>
    </source>
</evidence>
<evidence type="ECO:0000256" key="5">
    <source>
        <dbReference type="SAM" id="MobiDB-lite"/>
    </source>
</evidence>
<dbReference type="Pfam" id="PF05462">
    <property type="entry name" value="Dicty_CAR"/>
    <property type="match status" value="1"/>
</dbReference>
<evidence type="ECO:0000256" key="2">
    <source>
        <dbReference type="ARBA" id="ARBA00022692"/>
    </source>
</evidence>
<dbReference type="GO" id="GO:0007166">
    <property type="term" value="P:cell surface receptor signaling pathway"/>
    <property type="evidence" value="ECO:0007669"/>
    <property type="project" value="InterPro"/>
</dbReference>
<protein>
    <recommendedName>
        <fullName evidence="7">G-protein coupled receptors family 2 profile 2 domain-containing protein</fullName>
    </recommendedName>
</protein>
<evidence type="ECO:0000259" key="7">
    <source>
        <dbReference type="PROSITE" id="PS50261"/>
    </source>
</evidence>
<keyword evidence="2 6" id="KW-0812">Transmembrane</keyword>
<evidence type="ECO:0000256" key="1">
    <source>
        <dbReference type="ARBA" id="ARBA00004141"/>
    </source>
</evidence>
<feature type="transmembrane region" description="Helical" evidence="6">
    <location>
        <begin position="105"/>
        <end position="125"/>
    </location>
</feature>
<feature type="compositionally biased region" description="Basic and acidic residues" evidence="5">
    <location>
        <begin position="420"/>
        <end position="448"/>
    </location>
</feature>
<comment type="caution">
    <text evidence="8">The sequence shown here is derived from an EMBL/GenBank/DDBJ whole genome shotgun (WGS) entry which is preliminary data.</text>
</comment>
<dbReference type="PANTHER" id="PTHR23112:SF37">
    <property type="entry name" value="G PROTEIN-COUPLED RECEPTOR GPR1"/>
    <property type="match status" value="1"/>
</dbReference>
<gene>
    <name evidence="8" type="ORF">RDB_LOCUS122682</name>
</gene>
<evidence type="ECO:0000313" key="8">
    <source>
        <dbReference type="EMBL" id="CAE6437270.1"/>
    </source>
</evidence>
<feature type="transmembrane region" description="Helical" evidence="6">
    <location>
        <begin position="156"/>
        <end position="173"/>
    </location>
</feature>
<feature type="compositionally biased region" description="Polar residues" evidence="5">
    <location>
        <begin position="282"/>
        <end position="307"/>
    </location>
</feature>
<accession>A0A8H2XYS9</accession>
<keyword evidence="3 6" id="KW-1133">Transmembrane helix</keyword>
<evidence type="ECO:0000313" key="9">
    <source>
        <dbReference type="Proteomes" id="UP000663846"/>
    </source>
</evidence>
<feature type="transmembrane region" description="Helical" evidence="6">
    <location>
        <begin position="357"/>
        <end position="378"/>
    </location>
</feature>
<dbReference type="AlphaFoldDB" id="A0A8H2XYS9"/>
<dbReference type="Proteomes" id="UP000663846">
    <property type="component" value="Unassembled WGS sequence"/>
</dbReference>
<feature type="region of interest" description="Disordered" evidence="5">
    <location>
        <begin position="282"/>
        <end position="311"/>
    </location>
</feature>
<feature type="domain" description="G-protein coupled receptors family 2 profile 2" evidence="7">
    <location>
        <begin position="58"/>
        <end position="254"/>
    </location>
</feature>
<dbReference type="InterPro" id="IPR017981">
    <property type="entry name" value="GPCR_2-like_7TM"/>
</dbReference>
<dbReference type="GO" id="GO:0007189">
    <property type="term" value="P:adenylate cyclase-activating G protein-coupled receptor signaling pathway"/>
    <property type="evidence" value="ECO:0007669"/>
    <property type="project" value="TreeGrafter"/>
</dbReference>
<dbReference type="PROSITE" id="PS50261">
    <property type="entry name" value="G_PROTEIN_RECEP_F2_4"/>
    <property type="match status" value="1"/>
</dbReference>
<sequence>MTFFSPSPHTTKVSTVTSFETFIRPFNHNGYCYTMEDYGDVGFSYEADYGLPGNRVGLALIGAMGLISALSTLVLLGYIMYYTFISKHHDQPMVQGIRSFTHSALGVFLCSLLVSDMIQGAAFAINFKWAVDGSVHSGAVCTAQGAVSQFGDLGSALWSLAISMHTFSLLFLVQKPPVWFTSLIFILGWALIAILPIVGPYAIQNLETKGEFYGVSGAWCWIGHGYQVERFLYVYMWIFLSLITSLILYGLVYLRFSGRLVLKDGRFHWNSRPTGWTSGIFSSGTQEPTATSRPFSTFHSGSPSQRMTESERNGIGKHLKSISKRLMLYPLVYSVVTLPVAACRIGAVAGWKPPLPMYIFAGISFTSSGLTNVILFIVTRHALLRKVVSVRPQIHITTHQVTVLEDARGVQTIHLPRLGKPSEDRETNSDKSVSEELDEHFAVSKKYESIPVASAPPSPNPMGNGSHY</sequence>
<evidence type="ECO:0000256" key="4">
    <source>
        <dbReference type="ARBA" id="ARBA00023136"/>
    </source>
</evidence>
<dbReference type="GO" id="GO:0005886">
    <property type="term" value="C:plasma membrane"/>
    <property type="evidence" value="ECO:0007669"/>
    <property type="project" value="TreeGrafter"/>
</dbReference>
<dbReference type="Gene3D" id="1.20.1070.10">
    <property type="entry name" value="Rhodopsin 7-helix transmembrane proteins"/>
    <property type="match status" value="1"/>
</dbReference>
<feature type="transmembrane region" description="Helical" evidence="6">
    <location>
        <begin position="180"/>
        <end position="203"/>
    </location>
</feature>
<feature type="transmembrane region" description="Helical" evidence="6">
    <location>
        <begin position="58"/>
        <end position="84"/>
    </location>
</feature>
<proteinExistence type="predicted"/>
<comment type="subcellular location">
    <subcellularLocation>
        <location evidence="1">Membrane</location>
        <topology evidence="1">Multi-pass membrane protein</topology>
    </subcellularLocation>
</comment>
<name>A0A8H2XYS9_9AGAM</name>
<dbReference type="SUPFAM" id="SSF81321">
    <property type="entry name" value="Family A G protein-coupled receptor-like"/>
    <property type="match status" value="1"/>
</dbReference>